<reference evidence="3 4" key="1">
    <citation type="submission" date="2015-09" db="EMBL/GenBank/DDBJ databases">
        <title>Sorangium comparison.</title>
        <authorList>
            <person name="Zaburannyi N."/>
            <person name="Bunk B."/>
            <person name="Overmann J."/>
            <person name="Mueller R."/>
        </authorList>
    </citation>
    <scope>NUCLEOTIDE SEQUENCE [LARGE SCALE GENOMIC DNA]</scope>
    <source>
        <strain evidence="3 4">So ce836</strain>
    </source>
</reference>
<dbReference type="PROSITE" id="PS51257">
    <property type="entry name" value="PROKAR_LIPOPROTEIN"/>
    <property type="match status" value="1"/>
</dbReference>
<evidence type="ECO:0000256" key="1">
    <source>
        <dbReference type="SAM" id="MobiDB-lite"/>
    </source>
</evidence>
<dbReference type="InterPro" id="IPR011047">
    <property type="entry name" value="Quinoprotein_ADH-like_sf"/>
</dbReference>
<evidence type="ECO:0000313" key="3">
    <source>
        <dbReference type="EMBL" id="AUX35028.1"/>
    </source>
</evidence>
<evidence type="ECO:0008006" key="5">
    <source>
        <dbReference type="Google" id="ProtNLM"/>
    </source>
</evidence>
<feature type="region of interest" description="Disordered" evidence="1">
    <location>
        <begin position="55"/>
        <end position="85"/>
    </location>
</feature>
<name>A0A4P2QXQ9_SORCE</name>
<dbReference type="SUPFAM" id="SSF50998">
    <property type="entry name" value="Quinoprotein alcohol dehydrogenase-like"/>
    <property type="match status" value="1"/>
</dbReference>
<dbReference type="AlphaFoldDB" id="A0A4P2QXQ9"/>
<dbReference type="EMBL" id="CP012672">
    <property type="protein sequence ID" value="AUX35028.1"/>
    <property type="molecule type" value="Genomic_DNA"/>
</dbReference>
<feature type="compositionally biased region" description="Gly residues" evidence="1">
    <location>
        <begin position="55"/>
        <end position="83"/>
    </location>
</feature>
<dbReference type="Proteomes" id="UP000295497">
    <property type="component" value="Chromosome"/>
</dbReference>
<feature type="signal peptide" evidence="2">
    <location>
        <begin position="1"/>
        <end position="23"/>
    </location>
</feature>
<organism evidence="3 4">
    <name type="scientific">Sorangium cellulosum</name>
    <name type="common">Polyangium cellulosum</name>
    <dbReference type="NCBI Taxonomy" id="56"/>
    <lineage>
        <taxon>Bacteria</taxon>
        <taxon>Pseudomonadati</taxon>
        <taxon>Myxococcota</taxon>
        <taxon>Polyangia</taxon>
        <taxon>Polyangiales</taxon>
        <taxon>Polyangiaceae</taxon>
        <taxon>Sorangium</taxon>
    </lineage>
</organism>
<evidence type="ECO:0000313" key="4">
    <source>
        <dbReference type="Proteomes" id="UP000295497"/>
    </source>
</evidence>
<protein>
    <recommendedName>
        <fullName evidence="5">Secreted protein</fullName>
    </recommendedName>
</protein>
<gene>
    <name evidence="3" type="ORF">SOCE836_072160</name>
</gene>
<accession>A0A4P2QXQ9</accession>
<proteinExistence type="predicted"/>
<sequence length="541" mass="54881">MTRDLMNTRPMFRAALLAAAAGAGCNAIIGLEVGELDSSSGSAGATSANASAVGTGGGGGGAGGDGAGGDGSGGDGGGGGAGGEAALCGPTREGAVRGASSAWGQLSGLSVAGIAARDGAVTAVIKEARELPSMPGKVGFSVARWSPSGALDTAYGMRTGELPGSVWPEHLAVVSDTAYVTGWSDAPFTLLTPDGGCLIGLPDENGHRPSFLAALDPLGKCKWIWSVDAEFNTSPLALAAMPKRVVFAVSLSGQATAGTRDCALGPGDERGSTELVALDSDGACLWHRPFEAAAAVRIEELVAAPETGEVLVFGDYDAPDAAIKIQTKELPRTPDRDLFVARVRLEDGELTDLLPLRAPGSQSAARHGAALLPGGDLAISGTYSGPSFNFQDDCPLLPDAGSSENTFVARVSRGGVVWSRGFGDAVKDQMAVRLEVDKSGAIYVAGTLEGEIPLESGETLAAGTDELSSYLIALDPRGNVLWGTAIAGNGTVAVWSVAPGERPGDPLHIAGELTDTFPLMDFDRPIRAPGEGFIVRLKGMP</sequence>
<keyword evidence="2" id="KW-0732">Signal</keyword>
<evidence type="ECO:0000256" key="2">
    <source>
        <dbReference type="SAM" id="SignalP"/>
    </source>
</evidence>
<feature type="chain" id="PRO_5020555252" description="Secreted protein" evidence="2">
    <location>
        <begin position="24"/>
        <end position="541"/>
    </location>
</feature>